<dbReference type="AlphaFoldDB" id="A0A371DTL2"/>
<dbReference type="Proteomes" id="UP000256964">
    <property type="component" value="Unassembled WGS sequence"/>
</dbReference>
<name>A0A371DTL2_9APHY</name>
<proteinExistence type="predicted"/>
<keyword evidence="2" id="KW-1185">Reference proteome</keyword>
<evidence type="ECO:0000313" key="1">
    <source>
        <dbReference type="EMBL" id="RDX55872.1"/>
    </source>
</evidence>
<dbReference type="OrthoDB" id="10607402at2759"/>
<protein>
    <submittedName>
        <fullName evidence="1">Uncharacterized protein</fullName>
    </submittedName>
</protein>
<gene>
    <name evidence="1" type="ORF">OH76DRAFT_577379</name>
</gene>
<evidence type="ECO:0000313" key="2">
    <source>
        <dbReference type="Proteomes" id="UP000256964"/>
    </source>
</evidence>
<dbReference type="EMBL" id="KZ857381">
    <property type="protein sequence ID" value="RDX55872.1"/>
    <property type="molecule type" value="Genomic_DNA"/>
</dbReference>
<accession>A0A371DTL2</accession>
<reference evidence="1 2" key="1">
    <citation type="journal article" date="2018" name="Biotechnol. Biofuels">
        <title>Integrative visual omics of the white-rot fungus Polyporus brumalis exposes the biotechnological potential of its oxidative enzymes for delignifying raw plant biomass.</title>
        <authorList>
            <person name="Miyauchi S."/>
            <person name="Rancon A."/>
            <person name="Drula E."/>
            <person name="Hage H."/>
            <person name="Chaduli D."/>
            <person name="Favel A."/>
            <person name="Grisel S."/>
            <person name="Henrissat B."/>
            <person name="Herpoel-Gimbert I."/>
            <person name="Ruiz-Duenas F.J."/>
            <person name="Chevret D."/>
            <person name="Hainaut M."/>
            <person name="Lin J."/>
            <person name="Wang M."/>
            <person name="Pangilinan J."/>
            <person name="Lipzen A."/>
            <person name="Lesage-Meessen L."/>
            <person name="Navarro D."/>
            <person name="Riley R."/>
            <person name="Grigoriev I.V."/>
            <person name="Zhou S."/>
            <person name="Raouche S."/>
            <person name="Rosso M.N."/>
        </authorList>
    </citation>
    <scope>NUCLEOTIDE SEQUENCE [LARGE SCALE GENOMIC DNA]</scope>
    <source>
        <strain evidence="1 2">BRFM 1820</strain>
    </source>
</reference>
<sequence length="214" mass="23181">MNLAGFRSSVICVRMSALCPHLVAGGHAGTVMYAMLQLVWPSCAVLTPSCSAHNPCPCARPHAGHRIPRIDILLSLPEYRGGTQTRPHARISTIHPSRALMAVLPATQSAGTYSNVPLFVPLFVLRMLPRRSLNHVAFWVLSSPTDASVVRNVLEGARFAIFARRHEPYAALSGNPADGLSSVYLRRRPGSSGSPPRVASERRNLPIARPIVGR</sequence>
<organism evidence="1 2">
    <name type="scientific">Lentinus brumalis</name>
    <dbReference type="NCBI Taxonomy" id="2498619"/>
    <lineage>
        <taxon>Eukaryota</taxon>
        <taxon>Fungi</taxon>
        <taxon>Dikarya</taxon>
        <taxon>Basidiomycota</taxon>
        <taxon>Agaricomycotina</taxon>
        <taxon>Agaricomycetes</taxon>
        <taxon>Polyporales</taxon>
        <taxon>Polyporaceae</taxon>
        <taxon>Lentinus</taxon>
    </lineage>
</organism>